<gene>
    <name evidence="2" type="ORF">Goari_021971</name>
</gene>
<dbReference type="AlphaFoldDB" id="A0A7J8YNE3"/>
<evidence type="ECO:0000313" key="3">
    <source>
        <dbReference type="Proteomes" id="UP000593577"/>
    </source>
</evidence>
<dbReference type="EMBL" id="JABFAA010190476">
    <property type="protein sequence ID" value="MBA0701126.1"/>
    <property type="molecule type" value="Genomic_DNA"/>
</dbReference>
<organism evidence="2 3">
    <name type="scientific">Gossypium aridum</name>
    <name type="common">American cotton</name>
    <name type="synonym">Erioxylum aridum</name>
    <dbReference type="NCBI Taxonomy" id="34290"/>
    <lineage>
        <taxon>Eukaryota</taxon>
        <taxon>Viridiplantae</taxon>
        <taxon>Streptophyta</taxon>
        <taxon>Embryophyta</taxon>
        <taxon>Tracheophyta</taxon>
        <taxon>Spermatophyta</taxon>
        <taxon>Magnoliopsida</taxon>
        <taxon>eudicotyledons</taxon>
        <taxon>Gunneridae</taxon>
        <taxon>Pentapetalae</taxon>
        <taxon>rosids</taxon>
        <taxon>malvids</taxon>
        <taxon>Malvales</taxon>
        <taxon>Malvaceae</taxon>
        <taxon>Malvoideae</taxon>
        <taxon>Gossypium</taxon>
    </lineage>
</organism>
<comment type="caution">
    <text evidence="2">The sequence shown here is derived from an EMBL/GenBank/DDBJ whole genome shotgun (WGS) entry which is preliminary data.</text>
</comment>
<accession>A0A7J8YNE3</accession>
<evidence type="ECO:0000313" key="2">
    <source>
        <dbReference type="EMBL" id="MBA0701126.1"/>
    </source>
</evidence>
<evidence type="ECO:0000256" key="1">
    <source>
        <dbReference type="SAM" id="MobiDB-lite"/>
    </source>
</evidence>
<keyword evidence="3" id="KW-1185">Reference proteome</keyword>
<proteinExistence type="predicted"/>
<feature type="non-terminal residue" evidence="2">
    <location>
        <position position="26"/>
    </location>
</feature>
<feature type="region of interest" description="Disordered" evidence="1">
    <location>
        <begin position="1"/>
        <end position="26"/>
    </location>
</feature>
<protein>
    <submittedName>
        <fullName evidence="2">Uncharacterized protein</fullName>
    </submittedName>
</protein>
<sequence>MWLSKPSLRQHSGKKCDSLAEGYVSE</sequence>
<reference evidence="2 3" key="1">
    <citation type="journal article" date="2019" name="Genome Biol. Evol.">
        <title>Insights into the evolution of the New World diploid cottons (Gossypium, subgenus Houzingenia) based on genome sequencing.</title>
        <authorList>
            <person name="Grover C.E."/>
            <person name="Arick M.A. 2nd"/>
            <person name="Thrash A."/>
            <person name="Conover J.L."/>
            <person name="Sanders W.S."/>
            <person name="Peterson D.G."/>
            <person name="Frelichowski J.E."/>
            <person name="Scheffler J.A."/>
            <person name="Scheffler B.E."/>
            <person name="Wendel J.F."/>
        </authorList>
    </citation>
    <scope>NUCLEOTIDE SEQUENCE [LARGE SCALE GENOMIC DNA]</scope>
    <source>
        <strain evidence="2">185</strain>
        <tissue evidence="2">Leaf</tissue>
    </source>
</reference>
<dbReference type="Proteomes" id="UP000593577">
    <property type="component" value="Unassembled WGS sequence"/>
</dbReference>
<name>A0A7J8YNE3_GOSAI</name>